<evidence type="ECO:0000313" key="2">
    <source>
        <dbReference type="Proteomes" id="UP000827092"/>
    </source>
</evidence>
<proteinExistence type="predicted"/>
<accession>A0AAV6VS79</accession>
<sequence>MKQFRSAQYRSMYWLTLCIEAIKLNKLLPVIDFAISCNPHAHAPAALLQLFLFREIYIFTETILDISDNASEYLAQRCIEPNVLKQPVMSVGKGASLIALFWK</sequence>
<evidence type="ECO:0000313" key="1">
    <source>
        <dbReference type="EMBL" id="KAG8199360.1"/>
    </source>
</evidence>
<organism evidence="1 2">
    <name type="scientific">Oedothorax gibbosus</name>
    <dbReference type="NCBI Taxonomy" id="931172"/>
    <lineage>
        <taxon>Eukaryota</taxon>
        <taxon>Metazoa</taxon>
        <taxon>Ecdysozoa</taxon>
        <taxon>Arthropoda</taxon>
        <taxon>Chelicerata</taxon>
        <taxon>Arachnida</taxon>
        <taxon>Araneae</taxon>
        <taxon>Araneomorphae</taxon>
        <taxon>Entelegynae</taxon>
        <taxon>Araneoidea</taxon>
        <taxon>Linyphiidae</taxon>
        <taxon>Erigoninae</taxon>
        <taxon>Oedothorax</taxon>
    </lineage>
</organism>
<keyword evidence="2" id="KW-1185">Reference proteome</keyword>
<dbReference type="AlphaFoldDB" id="A0AAV6VS79"/>
<comment type="caution">
    <text evidence="1">The sequence shown here is derived from an EMBL/GenBank/DDBJ whole genome shotgun (WGS) entry which is preliminary data.</text>
</comment>
<reference evidence="1 2" key="1">
    <citation type="journal article" date="2022" name="Nat. Ecol. Evol.">
        <title>A masculinizing supergene underlies an exaggerated male reproductive morph in a spider.</title>
        <authorList>
            <person name="Hendrickx F."/>
            <person name="De Corte Z."/>
            <person name="Sonet G."/>
            <person name="Van Belleghem S.M."/>
            <person name="Kostlbacher S."/>
            <person name="Vangestel C."/>
        </authorList>
    </citation>
    <scope>NUCLEOTIDE SEQUENCE [LARGE SCALE GENOMIC DNA]</scope>
    <source>
        <strain evidence="1">W744_W776</strain>
    </source>
</reference>
<dbReference type="EMBL" id="JAFNEN010000028">
    <property type="protein sequence ID" value="KAG8199360.1"/>
    <property type="molecule type" value="Genomic_DNA"/>
</dbReference>
<name>A0AAV6VS79_9ARAC</name>
<protein>
    <submittedName>
        <fullName evidence="1">Uncharacterized protein</fullName>
    </submittedName>
</protein>
<gene>
    <name evidence="1" type="ORF">JTE90_011820</name>
</gene>
<dbReference type="Proteomes" id="UP000827092">
    <property type="component" value="Unassembled WGS sequence"/>
</dbReference>